<sequence>MRHSSAHCQVNTTGSPRRVRLRSGFASGDATARRKTFNADDFSMEHAPSTGQKRFRLMQHNNGASDQGPKTPHAGWRKRPGQLVSEATSALEQNCEREATARRRESEGKPPSLRDTSPEKNQGKRNARGPIAQACEGSSGAVCTDAKYEGSVSTFRRFQRIDSTKVVFLNNKSKNNSPFPGHLAVRQNREMMVMKGNNFNKLKQKNKREFYDDEVDTSTRAFQFEDSD</sequence>
<dbReference type="GO" id="GO:0005730">
    <property type="term" value="C:nucleolus"/>
    <property type="evidence" value="ECO:0007669"/>
    <property type="project" value="UniProtKB-ARBA"/>
</dbReference>
<dbReference type="InterPro" id="IPR007718">
    <property type="entry name" value="Srp40_C"/>
</dbReference>
<reference evidence="3" key="1">
    <citation type="journal article" date="2012" name="Proc. Natl. Acad. Sci. U.S.A.">
        <title>Antigenic diversity is generated by distinct evolutionary mechanisms in African trypanosome species.</title>
        <authorList>
            <person name="Jackson A.P."/>
            <person name="Berry A."/>
            <person name="Aslett M."/>
            <person name="Allison H.C."/>
            <person name="Burton P."/>
            <person name="Vavrova-Anderson J."/>
            <person name="Brown R."/>
            <person name="Browne H."/>
            <person name="Corton N."/>
            <person name="Hauser H."/>
            <person name="Gamble J."/>
            <person name="Gilderthorp R."/>
            <person name="Marcello L."/>
            <person name="McQuillan J."/>
            <person name="Otto T.D."/>
            <person name="Quail M.A."/>
            <person name="Sanders M.J."/>
            <person name="van Tonder A."/>
            <person name="Ginger M.L."/>
            <person name="Field M.C."/>
            <person name="Barry J.D."/>
            <person name="Hertz-Fowler C."/>
            <person name="Berriman M."/>
        </authorList>
    </citation>
    <scope>NUCLEOTIDE SEQUENCE</scope>
    <source>
        <strain evidence="3">Y486</strain>
    </source>
</reference>
<dbReference type="VEuPathDB" id="TriTrypDB:TvY486_0803300"/>
<dbReference type="EMBL" id="HE573024">
    <property type="protein sequence ID" value="CCC49722.1"/>
    <property type="molecule type" value="Genomic_DNA"/>
</dbReference>
<evidence type="ECO:0000259" key="2">
    <source>
        <dbReference type="Pfam" id="PF05022"/>
    </source>
</evidence>
<dbReference type="Pfam" id="PF05022">
    <property type="entry name" value="SRP40_C"/>
    <property type="match status" value="1"/>
</dbReference>
<evidence type="ECO:0000313" key="3">
    <source>
        <dbReference type="EMBL" id="CCC49722.1"/>
    </source>
</evidence>
<organism evidence="3">
    <name type="scientific">Trypanosoma vivax (strain Y486)</name>
    <dbReference type="NCBI Taxonomy" id="1055687"/>
    <lineage>
        <taxon>Eukaryota</taxon>
        <taxon>Discoba</taxon>
        <taxon>Euglenozoa</taxon>
        <taxon>Kinetoplastea</taxon>
        <taxon>Metakinetoplastina</taxon>
        <taxon>Trypanosomatida</taxon>
        <taxon>Trypanosomatidae</taxon>
        <taxon>Trypanosoma</taxon>
        <taxon>Duttonella</taxon>
    </lineage>
</organism>
<name>G0U0W8_TRYVY</name>
<feature type="region of interest" description="Disordered" evidence="1">
    <location>
        <begin position="60"/>
        <end position="131"/>
    </location>
</feature>
<feature type="domain" description="Srp40 C-terminal" evidence="2">
    <location>
        <begin position="157"/>
        <end position="224"/>
    </location>
</feature>
<gene>
    <name evidence="3" type="ORF">TVY486_0803300</name>
</gene>
<protein>
    <recommendedName>
        <fullName evidence="2">Srp40 C-terminal domain-containing protein</fullName>
    </recommendedName>
</protein>
<dbReference type="AlphaFoldDB" id="G0U0W8"/>
<proteinExistence type="predicted"/>
<evidence type="ECO:0000256" key="1">
    <source>
        <dbReference type="SAM" id="MobiDB-lite"/>
    </source>
</evidence>
<accession>G0U0W8</accession>
<feature type="compositionally biased region" description="Basic and acidic residues" evidence="1">
    <location>
        <begin position="94"/>
        <end position="108"/>
    </location>
</feature>